<dbReference type="PANTHER" id="PTHR23005">
    <property type="entry name" value="RETINITIS PIGMENTOSA 1 PROTEIN"/>
    <property type="match status" value="1"/>
</dbReference>
<feature type="region of interest" description="Disordered" evidence="1">
    <location>
        <begin position="1328"/>
        <end position="1863"/>
    </location>
</feature>
<feature type="region of interest" description="Disordered" evidence="1">
    <location>
        <begin position="133"/>
        <end position="219"/>
    </location>
</feature>
<feature type="compositionally biased region" description="Basic and acidic residues" evidence="1">
    <location>
        <begin position="1680"/>
        <end position="1696"/>
    </location>
</feature>
<evidence type="ECO:0000256" key="1">
    <source>
        <dbReference type="SAM" id="MobiDB-lite"/>
    </source>
</evidence>
<dbReference type="Proteomes" id="UP000694727">
    <property type="component" value="Unplaced"/>
</dbReference>
<reference evidence="2" key="1">
    <citation type="submission" date="2025-08" db="UniProtKB">
        <authorList>
            <consortium name="Ensembl"/>
        </authorList>
    </citation>
    <scope>IDENTIFICATION</scope>
</reference>
<feature type="region of interest" description="Disordered" evidence="1">
    <location>
        <begin position="948"/>
        <end position="999"/>
    </location>
</feature>
<feature type="compositionally biased region" description="Acidic residues" evidence="1">
    <location>
        <begin position="1697"/>
        <end position="1709"/>
    </location>
</feature>
<protein>
    <recommendedName>
        <fullName evidence="4">Retinitis pigmentosa 1-like 1 protein</fullName>
    </recommendedName>
</protein>
<feature type="compositionally biased region" description="Basic and acidic residues" evidence="1">
    <location>
        <begin position="1533"/>
        <end position="1560"/>
    </location>
</feature>
<feature type="compositionally biased region" description="Acidic residues" evidence="1">
    <location>
        <begin position="1585"/>
        <end position="1601"/>
    </location>
</feature>
<feature type="region of interest" description="Disordered" evidence="1">
    <location>
        <begin position="84"/>
        <end position="105"/>
    </location>
</feature>
<feature type="compositionally biased region" description="Polar residues" evidence="1">
    <location>
        <begin position="425"/>
        <end position="462"/>
    </location>
</feature>
<feature type="compositionally biased region" description="Polar residues" evidence="1">
    <location>
        <begin position="1836"/>
        <end position="1846"/>
    </location>
</feature>
<feature type="compositionally biased region" description="Acidic residues" evidence="1">
    <location>
        <begin position="694"/>
        <end position="709"/>
    </location>
</feature>
<organism evidence="2 3">
    <name type="scientific">Sus scrofa</name>
    <name type="common">Pig</name>
    <dbReference type="NCBI Taxonomy" id="9823"/>
    <lineage>
        <taxon>Eukaryota</taxon>
        <taxon>Metazoa</taxon>
        <taxon>Chordata</taxon>
        <taxon>Craniata</taxon>
        <taxon>Vertebrata</taxon>
        <taxon>Euteleostomi</taxon>
        <taxon>Mammalia</taxon>
        <taxon>Eutheria</taxon>
        <taxon>Laurasiatheria</taxon>
        <taxon>Artiodactyla</taxon>
        <taxon>Suina</taxon>
        <taxon>Suidae</taxon>
        <taxon>Sus</taxon>
    </lineage>
</organism>
<proteinExistence type="predicted"/>
<evidence type="ECO:0008006" key="4">
    <source>
        <dbReference type="Google" id="ProtNLM"/>
    </source>
</evidence>
<feature type="compositionally biased region" description="Basic residues" evidence="1">
    <location>
        <begin position="368"/>
        <end position="378"/>
    </location>
</feature>
<feature type="compositionally biased region" description="Polar residues" evidence="1">
    <location>
        <begin position="948"/>
        <end position="960"/>
    </location>
</feature>
<feature type="region of interest" description="Disordered" evidence="1">
    <location>
        <begin position="569"/>
        <end position="661"/>
    </location>
</feature>
<feature type="compositionally biased region" description="Basic and acidic residues" evidence="1">
    <location>
        <begin position="1412"/>
        <end position="1424"/>
    </location>
</feature>
<name>A0A8D0S1G9_PIG</name>
<accession>A0A8D0S1G9</accession>
<feature type="compositionally biased region" description="Polar residues" evidence="1">
    <location>
        <begin position="283"/>
        <end position="292"/>
    </location>
</feature>
<dbReference type="PANTHER" id="PTHR23005:SF3">
    <property type="entry name" value="RETINITIS PIGMENTOSA 1-LIKE 1 PROTEIN"/>
    <property type="match status" value="1"/>
</dbReference>
<feature type="compositionally biased region" description="Low complexity" evidence="1">
    <location>
        <begin position="1602"/>
        <end position="1612"/>
    </location>
</feature>
<feature type="compositionally biased region" description="Low complexity" evidence="1">
    <location>
        <begin position="399"/>
        <end position="417"/>
    </location>
</feature>
<feature type="region of interest" description="Disordered" evidence="1">
    <location>
        <begin position="904"/>
        <end position="929"/>
    </location>
</feature>
<feature type="compositionally biased region" description="Acidic residues" evidence="1">
    <location>
        <begin position="1634"/>
        <end position="1650"/>
    </location>
</feature>
<feature type="compositionally biased region" description="Basic and acidic residues" evidence="1">
    <location>
        <begin position="1369"/>
        <end position="1390"/>
    </location>
</feature>
<feature type="compositionally biased region" description="Low complexity" evidence="1">
    <location>
        <begin position="1476"/>
        <end position="1487"/>
    </location>
</feature>
<feature type="compositionally biased region" description="Polar residues" evidence="1">
    <location>
        <begin position="356"/>
        <end position="367"/>
    </location>
</feature>
<feature type="compositionally biased region" description="Polar residues" evidence="1">
    <location>
        <begin position="479"/>
        <end position="490"/>
    </location>
</feature>
<feature type="region of interest" description="Disordered" evidence="1">
    <location>
        <begin position="237"/>
        <end position="556"/>
    </location>
</feature>
<dbReference type="Ensembl" id="ENSSSCT00025050523.1">
    <property type="protein sequence ID" value="ENSSSCP00025021561.1"/>
    <property type="gene ID" value="ENSSSCG00025037146.1"/>
</dbReference>
<feature type="compositionally biased region" description="Basic and acidic residues" evidence="1">
    <location>
        <begin position="1343"/>
        <end position="1353"/>
    </location>
</feature>
<sequence length="1863" mass="196125">MDPVPDRHPQDMPVHLSPLVAGDDFEKNVRMNEDGSLSVEMKVRFHLLGEDPLLWSRRVRATSTLSVAGGERPVLGEAEPLGHVWKGHSGDPSEPGAQGLGSCQAGGVGAFDRGRWQQGSGYEIWMNPLFTSQGERAASPRRSGQTHHACSRVPRSQGAIIRKRRSRDSVSPASSDRPPEGSELNSSCCSRSLEDGVSNYGPHLASRAGEGTGQGATPCGREHHHCLNPGACGLADAPPDTWMSAGSHEESSERGEPPQASPSKSSRATTSWGATQPGGPGSLTLTVSPSSLRNEDAEAEESGPGTQDRSRSGVSLSLSPGRASSGDRAGGRSPASARASTLGGSRKQEGRAGALSSPSISGLSQRAQRGRPKQRHHPKDPQCPLDSPVSRPVPRPPSRARACPEGPAPGLSGSPSSARKPGSWFSASLHSQDTRGLSSIAITPVSNSDSTPNLYSPNSPSAETEGGPGFQACSPAPTPSNTSGSFNSHTEQAEGDSPKPPWPLVLPVERPEGGRLGSHRGSCCSQLSTWSLAHRSPGKTQALPASRPGGCQGPSSRACLACSRFCPMPPMPRPSGKRHPPRGHSQSEGNPSADGGVGGEGEGEEKLDVCHSQAPSSQEGPSGEAVRAVRRGSPCRGPRLRKFQGQDAGGGEGLEEQAEDGGMMLGALPRASPEAVVRAWLSNIPEEPMKYEMVDEGEDVAGLDPEGLEGDPVSTRSPDDLESSTQARQPSLAEATSEKAEPDGVLPVPGSASPTSGTGLPGSKVSEAPPEAETGKGAAVDHGMGQGRLPSTISASVQIVKVLKGSEQGRPSSLPEVSSSEGRRLGRSALALITCLARLHFFDDDLGSSTGQVRFLDSPRYQELLSTFQALWPGSGLGHRDLVSGLQELGWCQALRDLRSHAATEDFTPTSSSGVDVGSGSGGSGEGSGPCAVDCALVPERMELPLNVSCQRPDSGTSVNPEVPGDHQPSGSEACDTSEDGAERNSGEQTLGSDLAGGAENIMKEEGVQLEEIQEEKERAEVQEEAAKGCPEEGGSVGRELPGAGSQNGAGAQEDAILQEKEAGGLVSATLSPPGRRESPTEPPGSLGERNSDASGSQSGSKAEPALEKLPRAAETGGGQTQAKLHQGAGERGTSTARRGSLGPDALWVSRLLKKMEKAFLDHLASATAELRARWGLQSNDLLDQMVAELQQDMGRRLQDSTERELHKIQSWAGGTALGLPREALRWEASLQTEQRRWRLRGLHNLSAFSEQMQGWGPLSFSLEDVPTFRGALGTQLGEEAEGEEFCPCEACMRKKAVPVSPREAVVASSAPIREAFDLQQILQKRKAGCADGGTAEVAPAKRGMEPLRRDPSGMDTVQGSGQGPGAEEGDKGEGSQTLGRDEGARKAEEAATQERGGETEPCVGSDPEQGVGKEKENTDRGSGAEDTQEGKTSGGGDRGPGEQDAGACTSEAQEAEGEEEPSGGNQGEREGGAWAGQSGEASGSSSPDPEGRPVLSPAPEADTPCQRSGPKSGLSSCSTASLETCSQLSQKGSEDESSSRHTRNMEDESKDIPDPEKKVTGVHTESSTSEQEGIPLGLRTREIETEEDQAPEQEEEEDQAPEQGAEGNQAPEQEEEEDQAPEQGAEEDKAPEQEEEESQAPEEEEEDQAPEQGAEEAQAPEQEEEENQAPEQGAEEDQAPEKGAEEDQAPEKGAEEDQAPEQEAEEYQAPEQGAEEDKAPEQEEEESQAPEEEEEDQAPEQGSEEDQAPEQEEEEDQAPEQEAEEDQAPEQGAEEDQAPEQEAEEDQAPEQGAEEDQAPEQEEEESQAPEQEEEDQAPEQGAEEGSDLEAKKVVQSLTFTETSFKTPPKDRTDGFGQDDLDF</sequence>
<feature type="compositionally biased region" description="Polar residues" evidence="1">
    <location>
        <begin position="261"/>
        <end position="274"/>
    </location>
</feature>
<evidence type="ECO:0000313" key="3">
    <source>
        <dbReference type="Proteomes" id="UP000694727"/>
    </source>
</evidence>
<evidence type="ECO:0000313" key="2">
    <source>
        <dbReference type="Ensembl" id="ENSSSCP00025021561.1"/>
    </source>
</evidence>
<feature type="compositionally biased region" description="Low complexity" evidence="1">
    <location>
        <begin position="1651"/>
        <end position="1661"/>
    </location>
</feature>
<feature type="compositionally biased region" description="Gly residues" evidence="1">
    <location>
        <begin position="917"/>
        <end position="928"/>
    </location>
</feature>
<feature type="compositionally biased region" description="Basic and acidic residues" evidence="1">
    <location>
        <begin position="247"/>
        <end position="256"/>
    </location>
</feature>
<feature type="region of interest" description="Disordered" evidence="1">
    <location>
        <begin position="685"/>
        <end position="789"/>
    </location>
</feature>
<feature type="region of interest" description="Disordered" evidence="1">
    <location>
        <begin position="1014"/>
        <end position="1052"/>
    </location>
</feature>
<feature type="compositionally biased region" description="Low complexity" evidence="1">
    <location>
        <begin position="319"/>
        <end position="340"/>
    </location>
</feature>
<feature type="compositionally biased region" description="Acidic residues" evidence="1">
    <location>
        <begin position="1662"/>
        <end position="1679"/>
    </location>
</feature>
<feature type="compositionally biased region" description="Polar residues" evidence="1">
    <location>
        <begin position="1514"/>
        <end position="1532"/>
    </location>
</feature>
<feature type="compositionally biased region" description="Acidic residues" evidence="1">
    <location>
        <begin position="1723"/>
        <end position="1828"/>
    </location>
</feature>
<feature type="compositionally biased region" description="Basic and acidic residues" evidence="1">
    <location>
        <begin position="1016"/>
        <end position="1031"/>
    </location>
</feature>
<feature type="compositionally biased region" description="Polar residues" evidence="1">
    <location>
        <begin position="304"/>
        <end position="318"/>
    </location>
</feature>
<feature type="region of interest" description="Disordered" evidence="1">
    <location>
        <begin position="1067"/>
        <end position="1141"/>
    </location>
</feature>